<protein>
    <submittedName>
        <fullName evidence="1">Uncharacterized protein</fullName>
    </submittedName>
</protein>
<gene>
    <name evidence="1" type="ORF">EPIR_1549</name>
</gene>
<name>V5Z7H4_9GAMM</name>
<comment type="caution">
    <text evidence="1">The sequence shown here is derived from an EMBL/GenBank/DDBJ whole genome shotgun (WGS) entry which is preliminary data.</text>
</comment>
<proteinExistence type="predicted"/>
<evidence type="ECO:0000313" key="1">
    <source>
        <dbReference type="EMBL" id="CCG86914.1"/>
    </source>
</evidence>
<dbReference type="AlphaFoldDB" id="V5Z7H4"/>
<sequence>MPLLTPCRLNQMLEISGWAIARYRPGATAGSARAWRSAVSANGGK</sequence>
<organism evidence="1 2">
    <name type="scientific">Erwinia piriflorinigrans CFBP 5888</name>
    <dbReference type="NCBI Taxonomy" id="1161919"/>
    <lineage>
        <taxon>Bacteria</taxon>
        <taxon>Pseudomonadati</taxon>
        <taxon>Pseudomonadota</taxon>
        <taxon>Gammaproteobacteria</taxon>
        <taxon>Enterobacterales</taxon>
        <taxon>Erwiniaceae</taxon>
        <taxon>Erwinia</taxon>
    </lineage>
</organism>
<accession>V5Z7H4</accession>
<dbReference type="Proteomes" id="UP000018217">
    <property type="component" value="Unassembled WGS sequence"/>
</dbReference>
<evidence type="ECO:0000313" key="2">
    <source>
        <dbReference type="Proteomes" id="UP000018217"/>
    </source>
</evidence>
<reference evidence="1 2" key="1">
    <citation type="journal article" date="2013" name="Syst. Appl. Microbiol.">
        <title>Phylogenetic position and virulence apparatus of the pear flower necrosis pathogen Erwinia piriflorinigrans CFBP 5888T as assessed by comparative genomics.</title>
        <authorList>
            <person name="Smits T.H."/>
            <person name="Rezzonico F."/>
            <person name="Lopez M.M."/>
            <person name="Blom J."/>
            <person name="Goesmann A."/>
            <person name="Frey J.E."/>
            <person name="Duffy B."/>
        </authorList>
    </citation>
    <scope>NUCLEOTIDE SEQUENCE [LARGE SCALE GENOMIC DNA]</scope>
    <source>
        <strain evidence="2">CFBP5888</strain>
    </source>
</reference>
<keyword evidence="2" id="KW-1185">Reference proteome</keyword>
<dbReference type="EMBL" id="CAHS01000014">
    <property type="protein sequence ID" value="CCG86914.1"/>
    <property type="molecule type" value="Genomic_DNA"/>
</dbReference>